<evidence type="ECO:0000256" key="3">
    <source>
        <dbReference type="SAM" id="Phobius"/>
    </source>
</evidence>
<evidence type="ECO:0000256" key="1">
    <source>
        <dbReference type="ARBA" id="ARBA00023125"/>
    </source>
</evidence>
<evidence type="ECO:0000256" key="2">
    <source>
        <dbReference type="PROSITE-ProRule" id="PRU01091"/>
    </source>
</evidence>
<feature type="transmembrane region" description="Helical" evidence="3">
    <location>
        <begin position="120"/>
        <end position="141"/>
    </location>
</feature>
<evidence type="ECO:0000259" key="4">
    <source>
        <dbReference type="PROSITE" id="PS51755"/>
    </source>
</evidence>
<evidence type="ECO:0000313" key="5">
    <source>
        <dbReference type="EMBL" id="GGF89620.1"/>
    </source>
</evidence>
<dbReference type="AlphaFoldDB" id="A0A917CI66"/>
<feature type="domain" description="OmpR/PhoB-type" evidence="4">
    <location>
        <begin position="4"/>
        <end position="102"/>
    </location>
</feature>
<gene>
    <name evidence="5" type="ORF">GCM10011365_08490</name>
</gene>
<dbReference type="EMBL" id="BMEO01000003">
    <property type="protein sequence ID" value="GGF89620.1"/>
    <property type="molecule type" value="Genomic_DNA"/>
</dbReference>
<name>A0A917CI66_9GAMM</name>
<keyword evidence="1 2" id="KW-0238">DNA-binding</keyword>
<dbReference type="Pfam" id="PF00486">
    <property type="entry name" value="Trans_reg_C"/>
    <property type="match status" value="1"/>
</dbReference>
<dbReference type="Proteomes" id="UP000605253">
    <property type="component" value="Unassembled WGS sequence"/>
</dbReference>
<evidence type="ECO:0000313" key="6">
    <source>
        <dbReference type="Proteomes" id="UP000605253"/>
    </source>
</evidence>
<dbReference type="CDD" id="cd07067">
    <property type="entry name" value="HP_PGM_like"/>
    <property type="match status" value="1"/>
</dbReference>
<protein>
    <recommendedName>
        <fullName evidence="4">OmpR/PhoB-type domain-containing protein</fullName>
    </recommendedName>
</protein>
<dbReference type="InterPro" id="IPR036388">
    <property type="entry name" value="WH-like_DNA-bd_sf"/>
</dbReference>
<accession>A0A917CI66</accession>
<dbReference type="InterPro" id="IPR001867">
    <property type="entry name" value="OmpR/PhoB-type_DNA-bd"/>
</dbReference>
<keyword evidence="6" id="KW-1185">Reference proteome</keyword>
<dbReference type="InterPro" id="IPR029033">
    <property type="entry name" value="His_PPase_superfam"/>
</dbReference>
<feature type="DNA-binding region" description="OmpR/PhoB-type" evidence="2">
    <location>
        <begin position="4"/>
        <end position="102"/>
    </location>
</feature>
<dbReference type="GO" id="GO:0006355">
    <property type="term" value="P:regulation of DNA-templated transcription"/>
    <property type="evidence" value="ECO:0007669"/>
    <property type="project" value="InterPro"/>
</dbReference>
<dbReference type="GO" id="GO:0003677">
    <property type="term" value="F:DNA binding"/>
    <property type="evidence" value="ECO:0007669"/>
    <property type="project" value="UniProtKB-UniRule"/>
</dbReference>
<dbReference type="Gene3D" id="3.40.50.1240">
    <property type="entry name" value="Phosphoglycerate mutase-like"/>
    <property type="match status" value="1"/>
</dbReference>
<dbReference type="InterPro" id="IPR013078">
    <property type="entry name" value="His_Pase_superF_clade-1"/>
</dbReference>
<dbReference type="GO" id="GO:0000160">
    <property type="term" value="P:phosphorelay signal transduction system"/>
    <property type="evidence" value="ECO:0007669"/>
    <property type="project" value="InterPro"/>
</dbReference>
<dbReference type="RefSeq" id="WP_188364450.1">
    <property type="nucleotide sequence ID" value="NZ_BAABJF010000017.1"/>
</dbReference>
<dbReference type="SUPFAM" id="SSF53254">
    <property type="entry name" value="Phosphoglycerate mutase-like"/>
    <property type="match status" value="1"/>
</dbReference>
<proteinExistence type="predicted"/>
<dbReference type="Pfam" id="PF00300">
    <property type="entry name" value="His_Phos_1"/>
    <property type="match status" value="1"/>
</dbReference>
<dbReference type="InterPro" id="IPR016032">
    <property type="entry name" value="Sig_transdc_resp-reg_C-effctor"/>
</dbReference>
<organism evidence="5 6">
    <name type="scientific">Marinicella pacifica</name>
    <dbReference type="NCBI Taxonomy" id="1171543"/>
    <lineage>
        <taxon>Bacteria</taxon>
        <taxon>Pseudomonadati</taxon>
        <taxon>Pseudomonadota</taxon>
        <taxon>Gammaproteobacteria</taxon>
        <taxon>Lysobacterales</taxon>
        <taxon>Marinicellaceae</taxon>
        <taxon>Marinicella</taxon>
    </lineage>
</organism>
<reference evidence="5" key="2">
    <citation type="submission" date="2020-09" db="EMBL/GenBank/DDBJ databases">
        <authorList>
            <person name="Sun Q."/>
            <person name="Zhou Y."/>
        </authorList>
    </citation>
    <scope>NUCLEOTIDE SEQUENCE</scope>
    <source>
        <strain evidence="5">CGMCC 1.12181</strain>
    </source>
</reference>
<dbReference type="PROSITE" id="PS51755">
    <property type="entry name" value="OMPR_PHOB"/>
    <property type="match status" value="1"/>
</dbReference>
<keyword evidence="3" id="KW-0472">Membrane</keyword>
<keyword evidence="3" id="KW-0812">Transmembrane</keyword>
<dbReference type="SMART" id="SM00862">
    <property type="entry name" value="Trans_reg_C"/>
    <property type="match status" value="1"/>
</dbReference>
<dbReference type="SUPFAM" id="SSF46894">
    <property type="entry name" value="C-terminal effector domain of the bipartite response regulators"/>
    <property type="match status" value="1"/>
</dbReference>
<comment type="caution">
    <text evidence="5">The sequence shown here is derived from an EMBL/GenBank/DDBJ whole genome shotgun (WGS) entry which is preliminary data.</text>
</comment>
<keyword evidence="3" id="KW-1133">Transmembrane helix</keyword>
<sequence length="318" mass="35994">MSSQSIYRIKHLTIDFEACVITSNDVPISIDHKAIEVMNMLVEASPETVHIDQFMDTIWHDKPSSPEVVTAAVARLRKVFKQVGIKDELIITVPKKGYRFEPLEENPPHEISQFVAKKPLWLYVLLCFLLVALTISVGFNLKPSAHNPPNRDIAVTEAMKIQPESASGTTKIFILRHTEKIDDSEDPGLSEAGRERAQYWKKVLQHTAIDHVYTTDFKRNRQTAAIISDDSSVKPELYYPMSFEVLKFLNNIQGKTVLIIGHSNTIPDMVNRLINDNKYPPMSHKNYNILYLVTINKNGDSSSTMLHIEPPFSVVPAS</sequence>
<dbReference type="Gene3D" id="1.10.10.10">
    <property type="entry name" value="Winged helix-like DNA-binding domain superfamily/Winged helix DNA-binding domain"/>
    <property type="match status" value="1"/>
</dbReference>
<dbReference type="CDD" id="cd00383">
    <property type="entry name" value="trans_reg_C"/>
    <property type="match status" value="1"/>
</dbReference>
<reference evidence="5" key="1">
    <citation type="journal article" date="2014" name="Int. J. Syst. Evol. Microbiol.">
        <title>Complete genome sequence of Corynebacterium casei LMG S-19264T (=DSM 44701T), isolated from a smear-ripened cheese.</title>
        <authorList>
            <consortium name="US DOE Joint Genome Institute (JGI-PGF)"/>
            <person name="Walter F."/>
            <person name="Albersmeier A."/>
            <person name="Kalinowski J."/>
            <person name="Ruckert C."/>
        </authorList>
    </citation>
    <scope>NUCLEOTIDE SEQUENCE</scope>
    <source>
        <strain evidence="5">CGMCC 1.12181</strain>
    </source>
</reference>